<evidence type="ECO:0000256" key="3">
    <source>
        <dbReference type="ARBA" id="ARBA00023015"/>
    </source>
</evidence>
<evidence type="ECO:0000259" key="12">
    <source>
        <dbReference type="PROSITE" id="PS51042"/>
    </source>
</evidence>
<evidence type="ECO:0000313" key="13">
    <source>
        <dbReference type="EMBL" id="KAL3308004.1"/>
    </source>
</evidence>
<evidence type="ECO:0000256" key="2">
    <source>
        <dbReference type="ARBA" id="ARBA00008190"/>
    </source>
</evidence>
<reference evidence="13 14" key="1">
    <citation type="submission" date="2024-11" db="EMBL/GenBank/DDBJ databases">
        <title>Adaptive evolution of stress response genes in parasites aligns with host niche diversity.</title>
        <authorList>
            <person name="Hahn C."/>
            <person name="Resl P."/>
        </authorList>
    </citation>
    <scope>NUCLEOTIDE SEQUENCE [LARGE SCALE GENOMIC DNA]</scope>
    <source>
        <strain evidence="13">EGGRZ-B1_66</strain>
        <tissue evidence="13">Body</tissue>
    </source>
</reference>
<dbReference type="PANTHER" id="PTHR14057:SF47">
    <property type="entry name" value="HOMEOBOX PROTEIN ONECUT"/>
    <property type="match status" value="1"/>
</dbReference>
<dbReference type="InterPro" id="IPR009057">
    <property type="entry name" value="Homeodomain-like_sf"/>
</dbReference>
<evidence type="ECO:0000256" key="7">
    <source>
        <dbReference type="ARBA" id="ARBA00023242"/>
    </source>
</evidence>
<proteinExistence type="inferred from homology"/>
<dbReference type="Proteomes" id="UP001626550">
    <property type="component" value="Unassembled WGS sequence"/>
</dbReference>
<comment type="caution">
    <text evidence="13">The sequence shown here is derived from an EMBL/GenBank/DDBJ whole genome shotgun (WGS) entry which is preliminary data.</text>
</comment>
<sequence>MCIGFDGKKNLLRQNQSPSSLKETITVVQFPGDSYLKHFSALTNKSTSIAIGLFNVLEQFNSTYSLKAYSHQDPDEEINTRELAKEISSELKRFNIPQAVFAQRVLCRSQGTLSDLLRNPKPWSKLKSGRETFKRMQNWLRQPEHERVTSLKQAIAMATQFRRRQISCPVTGLEHFVTDPDYANMGPRNAATNRKPRLVFTDIQRRTLYAIFMETKRPSKEMQTQIAEQLGLEVATVANFFMNARRRSLEKWQEEEQLPSKMPNCMDFDNYYQPEEIYLASENPEDLSCHSRKRDTFDPSTEDHNTPHKIALTTQVRGIVKK</sequence>
<keyword evidence="14" id="KW-1185">Reference proteome</keyword>
<comment type="similarity">
    <text evidence="2 10">Belongs to the CUT homeobox family.</text>
</comment>
<dbReference type="SUPFAM" id="SSF46689">
    <property type="entry name" value="Homeodomain-like"/>
    <property type="match status" value="1"/>
</dbReference>
<name>A0ABD2PLA0_9PLAT</name>
<dbReference type="EMBL" id="JBJKFK010006052">
    <property type="protein sequence ID" value="KAL3308004.1"/>
    <property type="molecule type" value="Genomic_DNA"/>
</dbReference>
<accession>A0ABD2PLA0</accession>
<feature type="DNA-binding region" description="Homeobox" evidence="8">
    <location>
        <begin position="193"/>
        <end position="252"/>
    </location>
</feature>
<keyword evidence="6 10" id="KW-0804">Transcription</keyword>
<keyword evidence="4 8" id="KW-0238">DNA-binding</keyword>
<evidence type="ECO:0000256" key="8">
    <source>
        <dbReference type="PROSITE-ProRule" id="PRU00108"/>
    </source>
</evidence>
<evidence type="ECO:0000256" key="5">
    <source>
        <dbReference type="ARBA" id="ARBA00023155"/>
    </source>
</evidence>
<evidence type="ECO:0000313" key="14">
    <source>
        <dbReference type="Proteomes" id="UP001626550"/>
    </source>
</evidence>
<dbReference type="FunFam" id="1.10.10.60:FF:000054">
    <property type="entry name" value="One cut domain family member"/>
    <property type="match status" value="1"/>
</dbReference>
<dbReference type="GO" id="GO:0005634">
    <property type="term" value="C:nucleus"/>
    <property type="evidence" value="ECO:0007669"/>
    <property type="project" value="UniProtKB-SubCell"/>
</dbReference>
<keyword evidence="3 10" id="KW-0805">Transcription regulation</keyword>
<dbReference type="InterPro" id="IPR010982">
    <property type="entry name" value="Lambda_DNA-bd_dom_sf"/>
</dbReference>
<evidence type="ECO:0000256" key="6">
    <source>
        <dbReference type="ARBA" id="ARBA00023163"/>
    </source>
</evidence>
<keyword evidence="5 8" id="KW-0371">Homeobox</keyword>
<dbReference type="InterPro" id="IPR003350">
    <property type="entry name" value="CUT_dom"/>
</dbReference>
<dbReference type="Pfam" id="PF00046">
    <property type="entry name" value="Homeodomain"/>
    <property type="match status" value="1"/>
</dbReference>
<dbReference type="Pfam" id="PF02376">
    <property type="entry name" value="CUT"/>
    <property type="match status" value="1"/>
</dbReference>
<dbReference type="SMART" id="SM01109">
    <property type="entry name" value="CUT"/>
    <property type="match status" value="1"/>
</dbReference>
<comment type="subcellular location">
    <subcellularLocation>
        <location evidence="1 8 9">Nucleus</location>
    </subcellularLocation>
</comment>
<dbReference type="InterPro" id="IPR051649">
    <property type="entry name" value="CUT_Homeobox"/>
</dbReference>
<evidence type="ECO:0000259" key="11">
    <source>
        <dbReference type="PROSITE" id="PS50071"/>
    </source>
</evidence>
<dbReference type="Gene3D" id="1.10.260.40">
    <property type="entry name" value="lambda repressor-like DNA-binding domains"/>
    <property type="match status" value="1"/>
</dbReference>
<evidence type="ECO:0000256" key="10">
    <source>
        <dbReference type="RuleBase" id="RU361129"/>
    </source>
</evidence>
<dbReference type="CDD" id="cd00086">
    <property type="entry name" value="homeodomain"/>
    <property type="match status" value="1"/>
</dbReference>
<feature type="domain" description="CUT" evidence="12">
    <location>
        <begin position="69"/>
        <end position="155"/>
    </location>
</feature>
<dbReference type="SUPFAM" id="SSF47413">
    <property type="entry name" value="lambda repressor-like DNA-binding domains"/>
    <property type="match status" value="1"/>
</dbReference>
<dbReference type="GO" id="GO:0003677">
    <property type="term" value="F:DNA binding"/>
    <property type="evidence" value="ECO:0007669"/>
    <property type="project" value="UniProtKB-UniRule"/>
</dbReference>
<organism evidence="13 14">
    <name type="scientific">Cichlidogyrus casuarinus</name>
    <dbReference type="NCBI Taxonomy" id="1844966"/>
    <lineage>
        <taxon>Eukaryota</taxon>
        <taxon>Metazoa</taxon>
        <taxon>Spiralia</taxon>
        <taxon>Lophotrochozoa</taxon>
        <taxon>Platyhelminthes</taxon>
        <taxon>Monogenea</taxon>
        <taxon>Monopisthocotylea</taxon>
        <taxon>Dactylogyridea</taxon>
        <taxon>Ancyrocephalidae</taxon>
        <taxon>Cichlidogyrus</taxon>
    </lineage>
</organism>
<dbReference type="AlphaFoldDB" id="A0ABD2PLA0"/>
<feature type="domain" description="Homeobox" evidence="11">
    <location>
        <begin position="191"/>
        <end position="251"/>
    </location>
</feature>
<evidence type="ECO:0000256" key="4">
    <source>
        <dbReference type="ARBA" id="ARBA00023125"/>
    </source>
</evidence>
<evidence type="ECO:0000256" key="1">
    <source>
        <dbReference type="ARBA" id="ARBA00004123"/>
    </source>
</evidence>
<dbReference type="PANTHER" id="PTHR14057">
    <property type="entry name" value="TRANSCRIPTION FACTOR ONECUT"/>
    <property type="match status" value="1"/>
</dbReference>
<protein>
    <recommendedName>
        <fullName evidence="10">One cut domain family member</fullName>
    </recommendedName>
</protein>
<dbReference type="PROSITE" id="PS51042">
    <property type="entry name" value="CUT"/>
    <property type="match status" value="1"/>
</dbReference>
<evidence type="ECO:0000256" key="9">
    <source>
        <dbReference type="RuleBase" id="RU000682"/>
    </source>
</evidence>
<gene>
    <name evidence="13" type="primary">ONECUT1_2</name>
    <name evidence="13" type="ORF">Ciccas_013471</name>
</gene>
<keyword evidence="7 8" id="KW-0539">Nucleus</keyword>
<dbReference type="SMART" id="SM00389">
    <property type="entry name" value="HOX"/>
    <property type="match status" value="1"/>
</dbReference>
<dbReference type="FunFam" id="1.10.260.40:FF:000005">
    <property type="entry name" value="One cut domain family member"/>
    <property type="match status" value="1"/>
</dbReference>
<dbReference type="PROSITE" id="PS50071">
    <property type="entry name" value="HOMEOBOX_2"/>
    <property type="match status" value="1"/>
</dbReference>
<dbReference type="InterPro" id="IPR001356">
    <property type="entry name" value="HD"/>
</dbReference>
<dbReference type="Gene3D" id="1.10.10.60">
    <property type="entry name" value="Homeodomain-like"/>
    <property type="match status" value="1"/>
</dbReference>